<dbReference type="NCBIfam" id="TIGR01752">
    <property type="entry name" value="flav_long"/>
    <property type="match status" value="1"/>
</dbReference>
<dbReference type="SUPFAM" id="SSF52218">
    <property type="entry name" value="Flavoproteins"/>
    <property type="match status" value="1"/>
</dbReference>
<dbReference type="InterPro" id="IPR050619">
    <property type="entry name" value="Flavodoxin"/>
</dbReference>
<comment type="caution">
    <text evidence="9">The sequence shown here is derived from an EMBL/GenBank/DDBJ whole genome shotgun (WGS) entry which is preliminary data.</text>
</comment>
<keyword evidence="10" id="KW-1185">Reference proteome</keyword>
<evidence type="ECO:0000256" key="5">
    <source>
        <dbReference type="ARBA" id="ARBA00022643"/>
    </source>
</evidence>
<dbReference type="PIRSF" id="PIRSF038996">
    <property type="entry name" value="FldA"/>
    <property type="match status" value="1"/>
</dbReference>
<keyword evidence="3 7" id="KW-0813">Transport</keyword>
<gene>
    <name evidence="9" type="ORF">JWV37_11620</name>
</gene>
<dbReference type="Proteomes" id="UP000703590">
    <property type="component" value="Unassembled WGS sequence"/>
</dbReference>
<dbReference type="PANTHER" id="PTHR42809">
    <property type="entry name" value="FLAVODOXIN 2"/>
    <property type="match status" value="1"/>
</dbReference>
<comment type="cofactor">
    <cofactor evidence="1 7">
        <name>FMN</name>
        <dbReference type="ChEBI" id="CHEBI:58210"/>
    </cofactor>
</comment>
<keyword evidence="5 7" id="KW-0288">FMN</keyword>
<dbReference type="InterPro" id="IPR010086">
    <property type="entry name" value="Flavodoxin_lc"/>
</dbReference>
<name>A0ABS2WUV3_9BACT</name>
<dbReference type="RefSeq" id="WP_205459991.1">
    <property type="nucleotide sequence ID" value="NZ_JAFHKK010000037.1"/>
</dbReference>
<dbReference type="PANTHER" id="PTHR42809:SF1">
    <property type="entry name" value="FLAVODOXIN 1"/>
    <property type="match status" value="1"/>
</dbReference>
<organism evidence="9 10">
    <name type="scientific">Sulfurospirillum tamanense</name>
    <dbReference type="NCBI Taxonomy" id="2813362"/>
    <lineage>
        <taxon>Bacteria</taxon>
        <taxon>Pseudomonadati</taxon>
        <taxon>Campylobacterota</taxon>
        <taxon>Epsilonproteobacteria</taxon>
        <taxon>Campylobacterales</taxon>
        <taxon>Sulfurospirillaceae</taxon>
        <taxon>Sulfurospirillum</taxon>
    </lineage>
</organism>
<feature type="domain" description="Flavodoxin-like" evidence="8">
    <location>
        <begin position="3"/>
        <end position="165"/>
    </location>
</feature>
<dbReference type="InterPro" id="IPR029039">
    <property type="entry name" value="Flavoprotein-like_sf"/>
</dbReference>
<dbReference type="Pfam" id="PF00258">
    <property type="entry name" value="Flavodoxin_1"/>
    <property type="match status" value="1"/>
</dbReference>
<accession>A0ABS2WUV3</accession>
<dbReference type="InterPro" id="IPR001226">
    <property type="entry name" value="Flavodoxin_CS"/>
</dbReference>
<evidence type="ECO:0000256" key="1">
    <source>
        <dbReference type="ARBA" id="ARBA00001917"/>
    </source>
</evidence>
<dbReference type="PROSITE" id="PS00201">
    <property type="entry name" value="FLAVODOXIN"/>
    <property type="match status" value="1"/>
</dbReference>
<dbReference type="PROSITE" id="PS50902">
    <property type="entry name" value="FLAVODOXIN_LIKE"/>
    <property type="match status" value="1"/>
</dbReference>
<comment type="function">
    <text evidence="7">Low-potential electron donor to a number of redox enzymes.</text>
</comment>
<evidence type="ECO:0000259" key="8">
    <source>
        <dbReference type="PROSITE" id="PS50902"/>
    </source>
</evidence>
<sequence length="170" mass="18722">MRVGVFYGSCSGITGNVARKIAEAFEADEVVNMEEDFDSVDQLLAYELLFLGSSTWGQGDVQRDWVDPLLEIGDEELDFSGKTVALFGAGDAKTHGEHFVSALGKMYDLFKERGASFVGFFPTEGYVFEASLAIKEGMFCGLPIDEVNEPEKTQARIEAWIAKVKEEIGK</sequence>
<dbReference type="InterPro" id="IPR008254">
    <property type="entry name" value="Flavodoxin/NO_synth"/>
</dbReference>
<evidence type="ECO:0000313" key="10">
    <source>
        <dbReference type="Proteomes" id="UP000703590"/>
    </source>
</evidence>
<keyword evidence="4 7" id="KW-0285">Flavoprotein</keyword>
<evidence type="ECO:0000256" key="7">
    <source>
        <dbReference type="PIRNR" id="PIRNR038996"/>
    </source>
</evidence>
<keyword evidence="6 7" id="KW-0249">Electron transport</keyword>
<evidence type="ECO:0000256" key="2">
    <source>
        <dbReference type="ARBA" id="ARBA00005267"/>
    </source>
</evidence>
<evidence type="ECO:0000256" key="6">
    <source>
        <dbReference type="ARBA" id="ARBA00022982"/>
    </source>
</evidence>
<reference evidence="9 10" key="2">
    <citation type="submission" date="2021-02" db="EMBL/GenBank/DDBJ databases">
        <title>Sulfurospirillum tamanensis sp. nov.</title>
        <authorList>
            <person name="Frolova A."/>
            <person name="Merkel A."/>
            <person name="Slobodkin A."/>
        </authorList>
    </citation>
    <scope>NUCLEOTIDE SEQUENCE [LARGE SCALE GENOMIC DNA]</scope>
    <source>
        <strain evidence="9 10">T05b</strain>
    </source>
</reference>
<evidence type="ECO:0000313" key="9">
    <source>
        <dbReference type="EMBL" id="MBN2965432.1"/>
    </source>
</evidence>
<evidence type="ECO:0000256" key="4">
    <source>
        <dbReference type="ARBA" id="ARBA00022630"/>
    </source>
</evidence>
<evidence type="ECO:0000256" key="3">
    <source>
        <dbReference type="ARBA" id="ARBA00022448"/>
    </source>
</evidence>
<proteinExistence type="inferred from homology"/>
<protein>
    <recommendedName>
        <fullName evidence="7">Flavodoxin</fullName>
    </recommendedName>
</protein>
<comment type="similarity">
    <text evidence="2 7">Belongs to the flavodoxin family.</text>
</comment>
<dbReference type="EMBL" id="JAFHKK010000037">
    <property type="protein sequence ID" value="MBN2965432.1"/>
    <property type="molecule type" value="Genomic_DNA"/>
</dbReference>
<reference evidence="10" key="1">
    <citation type="submission" date="2021-02" db="EMBL/GenBank/DDBJ databases">
        <title>Sulfurospirillum tamanensis sp. nov.</title>
        <authorList>
            <person name="Merkel A.Y."/>
        </authorList>
    </citation>
    <scope>NUCLEOTIDE SEQUENCE [LARGE SCALE GENOMIC DNA]</scope>
    <source>
        <strain evidence="10">T05b</strain>
    </source>
</reference>
<dbReference type="Gene3D" id="3.40.50.360">
    <property type="match status" value="1"/>
</dbReference>